<dbReference type="RefSeq" id="WP_386430469.1">
    <property type="nucleotide sequence ID" value="NZ_JBHSBB010000012.1"/>
</dbReference>
<sequence length="195" mass="21471">MHAMNYRITLPADYDMRIIHERVASRGRLLDDFPGLGLKAYLVRERGTDGSPVNQYAPFYLWNTARGMNSFLWGPGFQGVVTDFGRPAVEHWTGLGFARGPAVADVPRAAARQVLPLGPGEDPAPALERAAGELPELAARPGVHSVALAVDPRHWELLRFTLWQAAAPDEPGAERYQVAHLSRPGLDSIETGRQW</sequence>
<evidence type="ECO:0000313" key="1">
    <source>
        <dbReference type="EMBL" id="MFC4033376.1"/>
    </source>
</evidence>
<gene>
    <name evidence="1" type="ORF">ACFO3J_18040</name>
</gene>
<evidence type="ECO:0000313" key="2">
    <source>
        <dbReference type="Proteomes" id="UP001595765"/>
    </source>
</evidence>
<reference evidence="2" key="1">
    <citation type="journal article" date="2019" name="Int. J. Syst. Evol. Microbiol.">
        <title>The Global Catalogue of Microorganisms (GCM) 10K type strain sequencing project: providing services to taxonomists for standard genome sequencing and annotation.</title>
        <authorList>
            <consortium name="The Broad Institute Genomics Platform"/>
            <consortium name="The Broad Institute Genome Sequencing Center for Infectious Disease"/>
            <person name="Wu L."/>
            <person name="Ma J."/>
        </authorList>
    </citation>
    <scope>NUCLEOTIDE SEQUENCE [LARGE SCALE GENOMIC DNA]</scope>
    <source>
        <strain evidence="2">CGMCC 4.7237</strain>
    </source>
</reference>
<dbReference type="EMBL" id="JBHSBB010000012">
    <property type="protein sequence ID" value="MFC4033376.1"/>
    <property type="molecule type" value="Genomic_DNA"/>
</dbReference>
<keyword evidence="2" id="KW-1185">Reference proteome</keyword>
<dbReference type="Proteomes" id="UP001595765">
    <property type="component" value="Unassembled WGS sequence"/>
</dbReference>
<comment type="caution">
    <text evidence="1">The sequence shown here is derived from an EMBL/GenBank/DDBJ whole genome shotgun (WGS) entry which is preliminary data.</text>
</comment>
<dbReference type="Pfam" id="PF16157">
    <property type="entry name" value="DUF4865"/>
    <property type="match status" value="1"/>
</dbReference>
<proteinExistence type="predicted"/>
<name>A0ABV8HU30_9ACTN</name>
<protein>
    <submittedName>
        <fullName evidence="1">DUF4865 family protein</fullName>
    </submittedName>
</protein>
<dbReference type="InterPro" id="IPR032349">
    <property type="entry name" value="DUF4865"/>
</dbReference>
<organism evidence="1 2">
    <name type="scientific">Streptomyces polygonati</name>
    <dbReference type="NCBI Taxonomy" id="1617087"/>
    <lineage>
        <taxon>Bacteria</taxon>
        <taxon>Bacillati</taxon>
        <taxon>Actinomycetota</taxon>
        <taxon>Actinomycetes</taxon>
        <taxon>Kitasatosporales</taxon>
        <taxon>Streptomycetaceae</taxon>
        <taxon>Streptomyces</taxon>
    </lineage>
</organism>
<accession>A0ABV8HU30</accession>